<organism evidence="2 3">
    <name type="scientific">Hyphodiscus hymeniophilus</name>
    <dbReference type="NCBI Taxonomy" id="353542"/>
    <lineage>
        <taxon>Eukaryota</taxon>
        <taxon>Fungi</taxon>
        <taxon>Dikarya</taxon>
        <taxon>Ascomycota</taxon>
        <taxon>Pezizomycotina</taxon>
        <taxon>Leotiomycetes</taxon>
        <taxon>Helotiales</taxon>
        <taxon>Hyphodiscaceae</taxon>
        <taxon>Hyphodiscus</taxon>
    </lineage>
</organism>
<evidence type="ECO:0000313" key="3">
    <source>
        <dbReference type="Proteomes" id="UP000785200"/>
    </source>
</evidence>
<comment type="caution">
    <text evidence="2">The sequence shown here is derived from an EMBL/GenBank/DDBJ whole genome shotgun (WGS) entry which is preliminary data.</text>
</comment>
<reference evidence="2" key="1">
    <citation type="submission" date="2019-07" db="EMBL/GenBank/DDBJ databases">
        <title>Hyphodiscus hymeniophilus genome sequencing and assembly.</title>
        <authorList>
            <person name="Kramer G."/>
            <person name="Nodwell J."/>
        </authorList>
    </citation>
    <scope>NUCLEOTIDE SEQUENCE</scope>
    <source>
        <strain evidence="2">ATCC 34498</strain>
    </source>
</reference>
<proteinExistence type="predicted"/>
<evidence type="ECO:0008006" key="4">
    <source>
        <dbReference type="Google" id="ProtNLM"/>
    </source>
</evidence>
<feature type="region of interest" description="Disordered" evidence="1">
    <location>
        <begin position="483"/>
        <end position="567"/>
    </location>
</feature>
<feature type="compositionally biased region" description="Low complexity" evidence="1">
    <location>
        <begin position="486"/>
        <end position="497"/>
    </location>
</feature>
<feature type="region of interest" description="Disordered" evidence="1">
    <location>
        <begin position="886"/>
        <end position="924"/>
    </location>
</feature>
<dbReference type="Proteomes" id="UP000785200">
    <property type="component" value="Unassembled WGS sequence"/>
</dbReference>
<evidence type="ECO:0000313" key="2">
    <source>
        <dbReference type="EMBL" id="KAG0647943.1"/>
    </source>
</evidence>
<evidence type="ECO:0000256" key="1">
    <source>
        <dbReference type="SAM" id="MobiDB-lite"/>
    </source>
</evidence>
<gene>
    <name evidence="2" type="ORF">D0Z07_5999</name>
</gene>
<dbReference type="EMBL" id="VNKQ01000011">
    <property type="protein sequence ID" value="KAG0647943.1"/>
    <property type="molecule type" value="Genomic_DNA"/>
</dbReference>
<name>A0A9P6VHR3_9HELO</name>
<sequence length="1005" mass="110419">MISCQSQPQEQSGKLVALEGDADVVAMQLRLLPPSPKILVLPSVLDDLPHDGDAQTFNARDFIRDVHTALVERIEKARCFLQYSTTTQRRLVITNGGSVRARTACIAKICEYITNGDVREAEITFNEIIKDGVAGLMKEEVITEEKVEFGGMDEMNEVNVVQDTPGAVDDPISKAMKAADYLDHETAELQENSVEVHTLETTEPLMDATPEARTEVSAANDNTPKSEVGGDIITTIMTVLGKTQCIGEKRSTFGPGYLASVSPTTPFTSTTSYTMAPSQQTEDDDDYDYDDDYTLDTIFPGEASFYSVPPTPAVVYGEARVVALQNTPPRTTRKTKSVDDFRPSGSGYAHWTLSPRAVKSARSAYDLGRPSISNAKLRKDQLYDGLETLPRSTFIRPPTNTIKKPSVSEFTLPSVSPKVRNYVDHGTDAEKIPSEESEPSTPFEPVFPLVEDLVIHFAHEEPAEIFEYVLSTYKNRNYPVFKSRESQSSSVSATLTSDDAEDSITRRNSHVTPETTDDGFQQRPEFDPYAASHYPRGVSQWSTASQKERSARNWNAPSPSLTPPPSARGVPEKFCEFSPMNSNSVIGIQNALRSLLNLYFPTGDTGYTQYCFPVSPETERLWKPVFGNDETSNLGLEGGTVDQIIALGCEEGVNAEVFSQVSGQIEKLGMKRDGLNRSSKIDLRYFITNAMQTNPNLPVNMQNTSKSLSNPDVLAACIVPHIEAYLATNSSFRLLILHYPFDYLATIIALRDILGPDVLKIAGIMDSMSSDPPPVSRSRIAKANTFSNEGVSKIAHTRSRQSSQGKASISGSQKSNFGVSFSKANYLLPSLATGAEISTFLSGIRAGLMEISTFYTPESEPKPKMIPKPPLAPTAAISAFNTRDASHAPLSYRPGSTNRESKTAHLASCTPPRTPTSGKGPKYAASVTSTVRTTFSERFRREDARIESEWENFYVGEEDSEDDDYDRMVMGRAMAKIVPDAKALTWDGETPKRSTKKALKWLGLS</sequence>
<dbReference type="OrthoDB" id="5401106at2759"/>
<dbReference type="AlphaFoldDB" id="A0A9P6VHR3"/>
<accession>A0A9P6VHR3</accession>
<feature type="region of interest" description="Disordered" evidence="1">
    <location>
        <begin position="268"/>
        <end position="287"/>
    </location>
</feature>
<feature type="compositionally biased region" description="Polar residues" evidence="1">
    <location>
        <begin position="800"/>
        <end position="813"/>
    </location>
</feature>
<protein>
    <recommendedName>
        <fullName evidence="4">Gastric mucin-like protein</fullName>
    </recommendedName>
</protein>
<keyword evidence="3" id="KW-1185">Reference proteome</keyword>
<feature type="region of interest" description="Disordered" evidence="1">
    <location>
        <begin position="791"/>
        <end position="813"/>
    </location>
</feature>